<keyword evidence="5" id="KW-0326">Glycosidase</keyword>
<reference evidence="8" key="1">
    <citation type="submission" date="2020-02" db="EMBL/GenBank/DDBJ databases">
        <authorList>
            <person name="Palmer J.M."/>
        </authorList>
    </citation>
    <scope>NUCLEOTIDE SEQUENCE</scope>
    <source>
        <strain evidence="8">EPUS1.4</strain>
        <tissue evidence="8">Thallus</tissue>
    </source>
</reference>
<dbReference type="PANTHER" id="PTHR10963">
    <property type="entry name" value="GLYCOSYL HYDROLASE-RELATED"/>
    <property type="match status" value="1"/>
</dbReference>
<dbReference type="OrthoDB" id="192832at2759"/>
<name>A0A8H7AFJ6_9EURO</name>
<comment type="similarity">
    <text evidence="2">Belongs to the glycosyl hydrolase 16 family.</text>
</comment>
<evidence type="ECO:0000256" key="5">
    <source>
        <dbReference type="ARBA" id="ARBA00023295"/>
    </source>
</evidence>
<evidence type="ECO:0000313" key="9">
    <source>
        <dbReference type="Proteomes" id="UP000606974"/>
    </source>
</evidence>
<dbReference type="Gene3D" id="2.60.120.200">
    <property type="match status" value="1"/>
</dbReference>
<proteinExistence type="inferred from homology"/>
<sequence length="340" mass="36677">MLSLFTMALLVSPLISSTLANYTLSQDYTGRAFYDGFDFFTDADPTNGHVKYLDKENANNSGIAGLMSSSTINNAVYLGMDAVNEAPEGRRSIRVQSQKAFNRGLFIADIAHMPGGICSTWPAFWLVGPNWPASGEIDILEGVNEQTGNSFTLHTGPGVVVSNNASFTGQLVTPNCDVNAPGQDKNAGCTISTNDTATYGKGFNENGGGVYATEWTSSAINIWFFPRNAIPADIVQGNPRPCESWGPPRAVFSGDFKVDDHFKDLNIVFDTTFCGDWAGKVWAQSSCASQAPTCEEFVTKNKSAFREAYWAVNSVKVFEKMGDAPKLRTRSGGAVLPPLP</sequence>
<dbReference type="Proteomes" id="UP000606974">
    <property type="component" value="Unassembled WGS sequence"/>
</dbReference>
<feature type="domain" description="GH16" evidence="7">
    <location>
        <begin position="17"/>
        <end position="286"/>
    </location>
</feature>
<dbReference type="CDD" id="cd02181">
    <property type="entry name" value="GH16_fungal_Lam16A_glucanase"/>
    <property type="match status" value="1"/>
</dbReference>
<protein>
    <recommendedName>
        <fullName evidence="3">endo-1,3(4)-beta-glucanase</fullName>
        <ecNumber evidence="3">3.2.1.6</ecNumber>
    </recommendedName>
</protein>
<dbReference type="EMBL" id="JAACFV010000059">
    <property type="protein sequence ID" value="KAF7508028.1"/>
    <property type="molecule type" value="Genomic_DNA"/>
</dbReference>
<dbReference type="EC" id="3.2.1.6" evidence="3"/>
<gene>
    <name evidence="8" type="ORF">GJ744_009610</name>
</gene>
<feature type="chain" id="PRO_5034136097" description="endo-1,3(4)-beta-glucanase" evidence="6">
    <location>
        <begin position="21"/>
        <end position="340"/>
    </location>
</feature>
<keyword evidence="6" id="KW-0732">Signal</keyword>
<dbReference type="InterPro" id="IPR000757">
    <property type="entry name" value="Beta-glucanase-like"/>
</dbReference>
<dbReference type="Pfam" id="PF26113">
    <property type="entry name" value="GH16_XgeA"/>
    <property type="match status" value="1"/>
</dbReference>
<feature type="signal peptide" evidence="6">
    <location>
        <begin position="1"/>
        <end position="20"/>
    </location>
</feature>
<evidence type="ECO:0000313" key="8">
    <source>
        <dbReference type="EMBL" id="KAF7508028.1"/>
    </source>
</evidence>
<evidence type="ECO:0000256" key="1">
    <source>
        <dbReference type="ARBA" id="ARBA00000124"/>
    </source>
</evidence>
<comment type="caution">
    <text evidence="8">The sequence shown here is derived from an EMBL/GenBank/DDBJ whole genome shotgun (WGS) entry which is preliminary data.</text>
</comment>
<organism evidence="8 9">
    <name type="scientific">Endocarpon pusillum</name>
    <dbReference type="NCBI Taxonomy" id="364733"/>
    <lineage>
        <taxon>Eukaryota</taxon>
        <taxon>Fungi</taxon>
        <taxon>Dikarya</taxon>
        <taxon>Ascomycota</taxon>
        <taxon>Pezizomycotina</taxon>
        <taxon>Eurotiomycetes</taxon>
        <taxon>Chaetothyriomycetidae</taxon>
        <taxon>Verrucariales</taxon>
        <taxon>Verrucariaceae</taxon>
        <taxon>Endocarpon</taxon>
    </lineage>
</organism>
<dbReference type="InterPro" id="IPR050546">
    <property type="entry name" value="Glycosyl_Hydrlase_16"/>
</dbReference>
<evidence type="ECO:0000259" key="7">
    <source>
        <dbReference type="PROSITE" id="PS51762"/>
    </source>
</evidence>
<dbReference type="PANTHER" id="PTHR10963:SF24">
    <property type="entry name" value="GLYCOSIDASE C21B10.07-RELATED"/>
    <property type="match status" value="1"/>
</dbReference>
<evidence type="ECO:0000256" key="3">
    <source>
        <dbReference type="ARBA" id="ARBA00012599"/>
    </source>
</evidence>
<keyword evidence="4" id="KW-0378">Hydrolase</keyword>
<accession>A0A8H7AFJ6</accession>
<dbReference type="PROSITE" id="PS51762">
    <property type="entry name" value="GH16_2"/>
    <property type="match status" value="1"/>
</dbReference>
<dbReference type="GO" id="GO:0052861">
    <property type="term" value="F:endo-1,3(4)-beta-glucanase activity"/>
    <property type="evidence" value="ECO:0007669"/>
    <property type="project" value="UniProtKB-EC"/>
</dbReference>
<evidence type="ECO:0000256" key="4">
    <source>
        <dbReference type="ARBA" id="ARBA00022801"/>
    </source>
</evidence>
<dbReference type="AlphaFoldDB" id="A0A8H7AFJ6"/>
<evidence type="ECO:0000256" key="2">
    <source>
        <dbReference type="ARBA" id="ARBA00006865"/>
    </source>
</evidence>
<dbReference type="InterPro" id="IPR013320">
    <property type="entry name" value="ConA-like_dom_sf"/>
</dbReference>
<evidence type="ECO:0000256" key="6">
    <source>
        <dbReference type="SAM" id="SignalP"/>
    </source>
</evidence>
<dbReference type="SUPFAM" id="SSF49899">
    <property type="entry name" value="Concanavalin A-like lectins/glucanases"/>
    <property type="match status" value="1"/>
</dbReference>
<dbReference type="FunFam" id="2.60.120.200:FF:000114">
    <property type="entry name" value="Probable endo-1,3(4)-beta-glucanase NFIA_089530"/>
    <property type="match status" value="1"/>
</dbReference>
<dbReference type="GO" id="GO:0009251">
    <property type="term" value="P:glucan catabolic process"/>
    <property type="evidence" value="ECO:0007669"/>
    <property type="project" value="TreeGrafter"/>
</dbReference>
<keyword evidence="9" id="KW-1185">Reference proteome</keyword>
<comment type="catalytic activity">
    <reaction evidence="1">
        <text>Endohydrolysis of (1-&gt;3)- or (1-&gt;4)-linkages in beta-D-glucans when the glucose residue whose reducing group is involved in the linkage to be hydrolyzed is itself substituted at C-3.</text>
        <dbReference type="EC" id="3.2.1.6"/>
    </reaction>
</comment>